<dbReference type="InterPro" id="IPR013078">
    <property type="entry name" value="His_Pase_superF_clade-1"/>
</dbReference>
<dbReference type="Gene3D" id="3.40.50.1240">
    <property type="entry name" value="Phosphoglycerate mutase-like"/>
    <property type="match status" value="1"/>
</dbReference>
<sequence length="190" mass="22284">MEQSHTLKFYFIRHGHADHNAAFDKAQDKSVYRSFDYKESKLTEKGALQIKNIVLPVKMDRIYSSPIIRCIETSRILVGENTFLHLHDGLMETQGPFPCNWRPDFDSLSRSLSRYILKDISLKYEPHTRYYLPNVCETREEISERVNKTVSEIKKECVNLNNVMIVTHNDVLEALFGRPFMNGEVYMVEY</sequence>
<evidence type="ECO:0008006" key="2">
    <source>
        <dbReference type="Google" id="ProtNLM"/>
    </source>
</evidence>
<protein>
    <recommendedName>
        <fullName evidence="2">Histidine phosphatase family protein</fullName>
    </recommendedName>
</protein>
<dbReference type="PANTHER" id="PTHR48100:SF1">
    <property type="entry name" value="HISTIDINE PHOSPHATASE FAMILY PROTEIN-RELATED"/>
    <property type="match status" value="1"/>
</dbReference>
<dbReference type="Pfam" id="PF00300">
    <property type="entry name" value="His_Phos_1"/>
    <property type="match status" value="1"/>
</dbReference>
<dbReference type="GO" id="GO:0016791">
    <property type="term" value="F:phosphatase activity"/>
    <property type="evidence" value="ECO:0007669"/>
    <property type="project" value="TreeGrafter"/>
</dbReference>
<accession>A0A6C0D5V3</accession>
<dbReference type="CDD" id="cd07067">
    <property type="entry name" value="HP_PGM_like"/>
    <property type="match status" value="1"/>
</dbReference>
<dbReference type="InterPro" id="IPR029033">
    <property type="entry name" value="His_PPase_superfam"/>
</dbReference>
<dbReference type="InterPro" id="IPR050275">
    <property type="entry name" value="PGM_Phosphatase"/>
</dbReference>
<organism evidence="1">
    <name type="scientific">viral metagenome</name>
    <dbReference type="NCBI Taxonomy" id="1070528"/>
    <lineage>
        <taxon>unclassified sequences</taxon>
        <taxon>metagenomes</taxon>
        <taxon>organismal metagenomes</taxon>
    </lineage>
</organism>
<reference evidence="1" key="1">
    <citation type="journal article" date="2020" name="Nature">
        <title>Giant virus diversity and host interactions through global metagenomics.</title>
        <authorList>
            <person name="Schulz F."/>
            <person name="Roux S."/>
            <person name="Paez-Espino D."/>
            <person name="Jungbluth S."/>
            <person name="Walsh D.A."/>
            <person name="Denef V.J."/>
            <person name="McMahon K.D."/>
            <person name="Konstantinidis K.T."/>
            <person name="Eloe-Fadrosh E.A."/>
            <person name="Kyrpides N.C."/>
            <person name="Woyke T."/>
        </authorList>
    </citation>
    <scope>NUCLEOTIDE SEQUENCE</scope>
    <source>
        <strain evidence="1">GVMAG-M-3300023174-129</strain>
    </source>
</reference>
<dbReference type="GO" id="GO:0005737">
    <property type="term" value="C:cytoplasm"/>
    <property type="evidence" value="ECO:0007669"/>
    <property type="project" value="TreeGrafter"/>
</dbReference>
<proteinExistence type="predicted"/>
<dbReference type="SMART" id="SM00855">
    <property type="entry name" value="PGAM"/>
    <property type="match status" value="1"/>
</dbReference>
<dbReference type="SUPFAM" id="SSF53254">
    <property type="entry name" value="Phosphoglycerate mutase-like"/>
    <property type="match status" value="1"/>
</dbReference>
<dbReference type="PANTHER" id="PTHR48100">
    <property type="entry name" value="BROAD-SPECIFICITY PHOSPHATASE YOR283W-RELATED"/>
    <property type="match status" value="1"/>
</dbReference>
<dbReference type="EMBL" id="MN739545">
    <property type="protein sequence ID" value="QHT12416.1"/>
    <property type="molecule type" value="Genomic_DNA"/>
</dbReference>
<evidence type="ECO:0000313" key="1">
    <source>
        <dbReference type="EMBL" id="QHT12416.1"/>
    </source>
</evidence>
<name>A0A6C0D5V3_9ZZZZ</name>
<dbReference type="AlphaFoldDB" id="A0A6C0D5V3"/>